<sequence length="304" mass="32224">MEGGETTTLPINSGDRASDLKLLADTSNGHSNISFSMASADKHCVYIVYMGERPKGDFSASSLHTTVLQEVVGSKIIGAKYYRSEGKLGPGDLASPRDSEGHGTHTASTAAGHLVSKVSLLGLGWGTARGGVPSSRIAVWSRYNLSLSIGGASAFDYFEDSIAIGAFHAMKKGILTSNSAGNSGPNPATISNISPWSVSVVASTTYKAVVASPPGLSIQVEPSVLSFKSVGQKRSFAVTVRATPGKNVLSGSLLWKDGVHQKKEDGPTNSVPIYTQTASYIRYLKVKISLLSFENRFLSSWWYQ</sequence>
<evidence type="ECO:0000313" key="7">
    <source>
        <dbReference type="Proteomes" id="UP001642360"/>
    </source>
</evidence>
<evidence type="ECO:0000256" key="3">
    <source>
        <dbReference type="PROSITE-ProRule" id="PRU01240"/>
    </source>
</evidence>
<name>A0ABC8TSB0_9AQUA</name>
<evidence type="ECO:0000256" key="4">
    <source>
        <dbReference type="SAM" id="MobiDB-lite"/>
    </source>
</evidence>
<dbReference type="PANTHER" id="PTHR10795">
    <property type="entry name" value="PROPROTEIN CONVERTASE SUBTILISIN/KEXIN"/>
    <property type="match status" value="1"/>
</dbReference>
<comment type="caution">
    <text evidence="3">Lacks conserved residue(s) required for the propagation of feature annotation.</text>
</comment>
<keyword evidence="7" id="KW-1185">Reference proteome</keyword>
<dbReference type="InterPro" id="IPR041469">
    <property type="entry name" value="Subtilisin-like_FN3"/>
</dbReference>
<dbReference type="Pfam" id="PF17766">
    <property type="entry name" value="fn3_6"/>
    <property type="match status" value="1"/>
</dbReference>
<dbReference type="SUPFAM" id="SSF52743">
    <property type="entry name" value="Subtilisin-like"/>
    <property type="match status" value="1"/>
</dbReference>
<dbReference type="InterPro" id="IPR036852">
    <property type="entry name" value="Peptidase_S8/S53_dom_sf"/>
</dbReference>
<dbReference type="InterPro" id="IPR045051">
    <property type="entry name" value="SBT"/>
</dbReference>
<feature type="region of interest" description="Disordered" evidence="4">
    <location>
        <begin position="89"/>
        <end position="108"/>
    </location>
</feature>
<dbReference type="AlphaFoldDB" id="A0ABC8TSB0"/>
<gene>
    <name evidence="6" type="ORF">ILEXP_LOCUS41427</name>
</gene>
<dbReference type="PROSITE" id="PS51892">
    <property type="entry name" value="SUBTILASE"/>
    <property type="match status" value="1"/>
</dbReference>
<dbReference type="Proteomes" id="UP001642360">
    <property type="component" value="Unassembled WGS sequence"/>
</dbReference>
<protein>
    <recommendedName>
        <fullName evidence="5">Subtilisin-like protease fibronectin type-III domain-containing protein</fullName>
    </recommendedName>
</protein>
<evidence type="ECO:0000313" key="6">
    <source>
        <dbReference type="EMBL" id="CAK9171821.1"/>
    </source>
</evidence>
<evidence type="ECO:0000256" key="1">
    <source>
        <dbReference type="ARBA" id="ARBA00011073"/>
    </source>
</evidence>
<proteinExistence type="inferred from homology"/>
<dbReference type="EMBL" id="CAUOFW020005847">
    <property type="protein sequence ID" value="CAK9171821.1"/>
    <property type="molecule type" value="Genomic_DNA"/>
</dbReference>
<dbReference type="Gene3D" id="3.40.50.200">
    <property type="entry name" value="Peptidase S8/S53 domain"/>
    <property type="match status" value="2"/>
</dbReference>
<organism evidence="6 7">
    <name type="scientific">Ilex paraguariensis</name>
    <name type="common">yerba mate</name>
    <dbReference type="NCBI Taxonomy" id="185542"/>
    <lineage>
        <taxon>Eukaryota</taxon>
        <taxon>Viridiplantae</taxon>
        <taxon>Streptophyta</taxon>
        <taxon>Embryophyta</taxon>
        <taxon>Tracheophyta</taxon>
        <taxon>Spermatophyta</taxon>
        <taxon>Magnoliopsida</taxon>
        <taxon>eudicotyledons</taxon>
        <taxon>Gunneridae</taxon>
        <taxon>Pentapetalae</taxon>
        <taxon>asterids</taxon>
        <taxon>campanulids</taxon>
        <taxon>Aquifoliales</taxon>
        <taxon>Aquifoliaceae</taxon>
        <taxon>Ilex</taxon>
    </lineage>
</organism>
<keyword evidence="2" id="KW-0732">Signal</keyword>
<accession>A0ABC8TSB0</accession>
<evidence type="ECO:0000256" key="2">
    <source>
        <dbReference type="ARBA" id="ARBA00022729"/>
    </source>
</evidence>
<reference evidence="6 7" key="1">
    <citation type="submission" date="2024-02" db="EMBL/GenBank/DDBJ databases">
        <authorList>
            <person name="Vignale AGUSTIN F."/>
            <person name="Sosa J E."/>
            <person name="Modenutti C."/>
        </authorList>
    </citation>
    <scope>NUCLEOTIDE SEQUENCE [LARGE SCALE GENOMIC DNA]</scope>
</reference>
<comment type="caution">
    <text evidence="6">The sequence shown here is derived from an EMBL/GenBank/DDBJ whole genome shotgun (WGS) entry which is preliminary data.</text>
</comment>
<evidence type="ECO:0000259" key="5">
    <source>
        <dbReference type="Pfam" id="PF17766"/>
    </source>
</evidence>
<feature type="domain" description="Subtilisin-like protease fibronectin type-III" evidence="5">
    <location>
        <begin position="203"/>
        <end position="261"/>
    </location>
</feature>
<comment type="similarity">
    <text evidence="1 3">Belongs to the peptidase S8 family.</text>
</comment>